<organism evidence="1 2">
    <name type="scientific">Actinoplanes sichuanensis</name>
    <dbReference type="NCBI Taxonomy" id="512349"/>
    <lineage>
        <taxon>Bacteria</taxon>
        <taxon>Bacillati</taxon>
        <taxon>Actinomycetota</taxon>
        <taxon>Actinomycetes</taxon>
        <taxon>Micromonosporales</taxon>
        <taxon>Micromonosporaceae</taxon>
        <taxon>Actinoplanes</taxon>
    </lineage>
</organism>
<dbReference type="EMBL" id="JBHTMK010000005">
    <property type="protein sequence ID" value="MFD1364659.1"/>
    <property type="molecule type" value="Genomic_DNA"/>
</dbReference>
<dbReference type="RefSeq" id="WP_317791504.1">
    <property type="nucleotide sequence ID" value="NZ_AP028461.1"/>
</dbReference>
<proteinExistence type="predicted"/>
<dbReference type="Proteomes" id="UP001597183">
    <property type="component" value="Unassembled WGS sequence"/>
</dbReference>
<sequence>MSDSIAIHLHIDKPETLPEGYADAIGAIFDEHASDVTDDPSLDDISGVAFVGTRNDIADDLCLLMKGGTLPAHQFSFTVYEEPHHEALGTLLRYAPGAGDFEAACTNTGEVVRSFADIGEAIAATTDRASLIAALEAMYGETNSHRRRMTGE</sequence>
<evidence type="ECO:0000313" key="1">
    <source>
        <dbReference type="EMBL" id="MFD1364659.1"/>
    </source>
</evidence>
<name>A0ABW4A1Z0_9ACTN</name>
<evidence type="ECO:0000313" key="2">
    <source>
        <dbReference type="Proteomes" id="UP001597183"/>
    </source>
</evidence>
<reference evidence="2" key="1">
    <citation type="journal article" date="2019" name="Int. J. Syst. Evol. Microbiol.">
        <title>The Global Catalogue of Microorganisms (GCM) 10K type strain sequencing project: providing services to taxonomists for standard genome sequencing and annotation.</title>
        <authorList>
            <consortium name="The Broad Institute Genomics Platform"/>
            <consortium name="The Broad Institute Genome Sequencing Center for Infectious Disease"/>
            <person name="Wu L."/>
            <person name="Ma J."/>
        </authorList>
    </citation>
    <scope>NUCLEOTIDE SEQUENCE [LARGE SCALE GENOMIC DNA]</scope>
    <source>
        <strain evidence="2">CCM 7526</strain>
    </source>
</reference>
<comment type="caution">
    <text evidence="1">The sequence shown here is derived from an EMBL/GenBank/DDBJ whole genome shotgun (WGS) entry which is preliminary data.</text>
</comment>
<accession>A0ABW4A1Z0</accession>
<protein>
    <submittedName>
        <fullName evidence="1">Uncharacterized protein</fullName>
    </submittedName>
</protein>
<keyword evidence="2" id="KW-1185">Reference proteome</keyword>
<gene>
    <name evidence="1" type="ORF">ACFQ5G_04780</name>
</gene>